<name>A0A6I3LG23_9FLAO</name>
<organism evidence="3 4">
    <name type="scientific">Myroides albus</name>
    <dbReference type="NCBI Taxonomy" id="2562892"/>
    <lineage>
        <taxon>Bacteria</taxon>
        <taxon>Pseudomonadati</taxon>
        <taxon>Bacteroidota</taxon>
        <taxon>Flavobacteriia</taxon>
        <taxon>Flavobacteriales</taxon>
        <taxon>Flavobacteriaceae</taxon>
        <taxon>Myroides</taxon>
    </lineage>
</organism>
<accession>A0A6I3LG23</accession>
<keyword evidence="1" id="KW-0175">Coiled coil</keyword>
<keyword evidence="2" id="KW-1133">Transmembrane helix</keyword>
<protein>
    <submittedName>
        <fullName evidence="3">Uncharacterized protein</fullName>
    </submittedName>
</protein>
<feature type="coiled-coil region" evidence="1">
    <location>
        <begin position="98"/>
        <end position="125"/>
    </location>
</feature>
<comment type="caution">
    <text evidence="3">The sequence shown here is derived from an EMBL/GenBank/DDBJ whole genome shotgun (WGS) entry which is preliminary data.</text>
</comment>
<sequence length="135" mass="16023">MERKTSFNNKKLFKTPDNYFESFEGRLMQNIEQKNNSVSKPQKRIKRYYYSSIAATIALVIGLTFFYTSEKQETLKDEAISNYIEYNTTLTLSSDFINSFDEQDIQELEQSIELNQKEINDYVLTNIDIEYYLND</sequence>
<reference evidence="3 4" key="1">
    <citation type="submission" date="2019-11" db="EMBL/GenBank/DDBJ databases">
        <title>Genome of Strain BIT-d1.</title>
        <authorList>
            <person name="Yang Y."/>
        </authorList>
    </citation>
    <scope>NUCLEOTIDE SEQUENCE [LARGE SCALE GENOMIC DNA]</scope>
    <source>
        <strain evidence="3 4">BIT-d1</strain>
    </source>
</reference>
<evidence type="ECO:0000313" key="3">
    <source>
        <dbReference type="EMBL" id="MTG97123.1"/>
    </source>
</evidence>
<keyword evidence="2" id="KW-0812">Transmembrane</keyword>
<dbReference type="RefSeq" id="WP_155091177.1">
    <property type="nucleotide sequence ID" value="NZ_CP102754.1"/>
</dbReference>
<dbReference type="AlphaFoldDB" id="A0A6I3LG23"/>
<gene>
    <name evidence="3" type="ORF">GJV76_03075</name>
</gene>
<dbReference type="Proteomes" id="UP000438760">
    <property type="component" value="Unassembled WGS sequence"/>
</dbReference>
<evidence type="ECO:0000256" key="2">
    <source>
        <dbReference type="SAM" id="Phobius"/>
    </source>
</evidence>
<dbReference type="EMBL" id="WMJX01000004">
    <property type="protein sequence ID" value="MTG97123.1"/>
    <property type="molecule type" value="Genomic_DNA"/>
</dbReference>
<dbReference type="OrthoDB" id="981524at2"/>
<evidence type="ECO:0000313" key="4">
    <source>
        <dbReference type="Proteomes" id="UP000438760"/>
    </source>
</evidence>
<keyword evidence="4" id="KW-1185">Reference proteome</keyword>
<proteinExistence type="predicted"/>
<evidence type="ECO:0000256" key="1">
    <source>
        <dbReference type="SAM" id="Coils"/>
    </source>
</evidence>
<keyword evidence="2" id="KW-0472">Membrane</keyword>
<feature type="transmembrane region" description="Helical" evidence="2">
    <location>
        <begin position="48"/>
        <end position="67"/>
    </location>
</feature>